<protein>
    <submittedName>
        <fullName evidence="1">Uncharacterized protein</fullName>
    </submittedName>
</protein>
<evidence type="ECO:0000313" key="2">
    <source>
        <dbReference type="Proteomes" id="UP001642484"/>
    </source>
</evidence>
<dbReference type="Proteomes" id="UP001642484">
    <property type="component" value="Unassembled WGS sequence"/>
</dbReference>
<reference evidence="1 2" key="1">
    <citation type="submission" date="2024-02" db="EMBL/GenBank/DDBJ databases">
        <authorList>
            <person name="Chen Y."/>
            <person name="Shah S."/>
            <person name="Dougan E. K."/>
            <person name="Thang M."/>
            <person name="Chan C."/>
        </authorList>
    </citation>
    <scope>NUCLEOTIDE SEQUENCE [LARGE SCALE GENOMIC DNA]</scope>
</reference>
<dbReference type="EMBL" id="CAXAMN010016335">
    <property type="protein sequence ID" value="CAK9047869.1"/>
    <property type="molecule type" value="Genomic_DNA"/>
</dbReference>
<keyword evidence="2" id="KW-1185">Reference proteome</keyword>
<dbReference type="SUPFAM" id="SSF50249">
    <property type="entry name" value="Nucleic acid-binding proteins"/>
    <property type="match status" value="1"/>
</dbReference>
<gene>
    <name evidence="1" type="ORF">CCMP2556_LOCUS24710</name>
</gene>
<evidence type="ECO:0000313" key="1">
    <source>
        <dbReference type="EMBL" id="CAK9047869.1"/>
    </source>
</evidence>
<feature type="non-terminal residue" evidence="1">
    <location>
        <position position="1"/>
    </location>
</feature>
<name>A0ABP0MAX2_9DINO</name>
<comment type="caution">
    <text evidence="1">The sequence shown here is derived from an EMBL/GenBank/DDBJ whole genome shotgun (WGS) entry which is preliminary data.</text>
</comment>
<dbReference type="InterPro" id="IPR012340">
    <property type="entry name" value="NA-bd_OB-fold"/>
</dbReference>
<sequence length="620" mass="70405">KKQSDIQSVSDLKGRLVAGTFRVLSGSDFKGRRSKAQIVIDQGPTKMLGCRVHIIGSMNRKRAWDHDRCWVRILAARVATEDPPKRRQQNQDTDMNRPWEAATAQVTTLFGHVVLSKEQFSPRQTRVVCARSRIVRSTKSLLFRPINGKFPMIHVPWNPQRELPDLDDLHVIGLRSWAEASTAPTGMYEEVLNMKARDTDEPLRLHSDTALQDHSAISSIPVNPFKENLQDLAPAVANLHQNQRIAWFAEHRFDLREEFTVCIEHPAWMSGRDLEQQDSHFESVVRCDRRMAYSDAEELIEGMSTPSDDAGVMLKQLGALMAKFETTAFEKGQSFPFEHWEPDIGLDVPVPGFLKSRRIVDGLSFLVNFYAAQILDRHSLWREFLSVPAETDLPELMPAFVYGVADTQHHRALERLLQHHPDDCRLTGTTTTEVVDAMRGILGQPHLSSEQRFALQKAFLRQIRMGLPRGHARATTVEMVQRLETWTLLLASAYSGTDAGDCGPDQRTNADPWRDSSTKRWMEVSCTISRNFAQPIKHHASANAMIISDISFSTPSGPVSLNIGHRMYPEVFSDFPDLKQVYLMEQDLRVYADTWYRIWRCRTHAAASEASAYTQPLGLL</sequence>
<proteinExistence type="predicted"/>
<accession>A0ABP0MAX2</accession>
<organism evidence="1 2">
    <name type="scientific">Durusdinium trenchii</name>
    <dbReference type="NCBI Taxonomy" id="1381693"/>
    <lineage>
        <taxon>Eukaryota</taxon>
        <taxon>Sar</taxon>
        <taxon>Alveolata</taxon>
        <taxon>Dinophyceae</taxon>
        <taxon>Suessiales</taxon>
        <taxon>Symbiodiniaceae</taxon>
        <taxon>Durusdinium</taxon>
    </lineage>
</organism>